<dbReference type="PANTHER" id="PTHR11528">
    <property type="entry name" value="HEAT SHOCK PROTEIN 90 FAMILY MEMBER"/>
    <property type="match status" value="1"/>
</dbReference>
<proteinExistence type="inferred from homology"/>
<dbReference type="InterPro" id="IPR020575">
    <property type="entry name" value="Hsp90_N"/>
</dbReference>
<accession>A0ABW4ZSV1</accession>
<dbReference type="PRINTS" id="PR00775">
    <property type="entry name" value="HEATSHOCK90"/>
</dbReference>
<keyword evidence="2" id="KW-0547">Nucleotide-binding</keyword>
<evidence type="ECO:0000256" key="2">
    <source>
        <dbReference type="ARBA" id="ARBA00022741"/>
    </source>
</evidence>
<name>A0ABW4ZSV1_9BACL</name>
<dbReference type="SUPFAM" id="SSF54211">
    <property type="entry name" value="Ribosomal protein S5 domain 2-like"/>
    <property type="match status" value="1"/>
</dbReference>
<dbReference type="RefSeq" id="WP_386043838.1">
    <property type="nucleotide sequence ID" value="NZ_JBHUIO010000002.1"/>
</dbReference>
<evidence type="ECO:0000313" key="6">
    <source>
        <dbReference type="Proteomes" id="UP001597343"/>
    </source>
</evidence>
<reference evidence="6" key="1">
    <citation type="journal article" date="2019" name="Int. J. Syst. Evol. Microbiol.">
        <title>The Global Catalogue of Microorganisms (GCM) 10K type strain sequencing project: providing services to taxonomists for standard genome sequencing and annotation.</title>
        <authorList>
            <consortium name="The Broad Institute Genomics Platform"/>
            <consortium name="The Broad Institute Genome Sequencing Center for Infectious Disease"/>
            <person name="Wu L."/>
            <person name="Ma J."/>
        </authorList>
    </citation>
    <scope>NUCLEOTIDE SEQUENCE [LARGE SCALE GENOMIC DNA]</scope>
    <source>
        <strain evidence="6">CGMCC 1.13574</strain>
    </source>
</reference>
<dbReference type="InterPro" id="IPR020568">
    <property type="entry name" value="Ribosomal_Su5_D2-typ_SF"/>
</dbReference>
<dbReference type="InterPro" id="IPR036890">
    <property type="entry name" value="HATPase_C_sf"/>
</dbReference>
<comment type="caution">
    <text evidence="5">The sequence shown here is derived from an EMBL/GenBank/DDBJ whole genome shotgun (WGS) entry which is preliminary data.</text>
</comment>
<sequence length="602" mass="68728">MQQEESNYRFQVNLQGMIELLSGHLYSSPRVYLRELLQNGTDAIRARIQHDPDYEGQISIEVFSSGDGHHTLIFEDDGIGLSEAEVHTFLAIIGESSKRRAEMRDSDFIGRFGIGLLSCFVVSDEIVLITRSIHSDVAIEWRGKPDGTYLLRRLEGEFSPGTRIYLRSKLGFEEYFERSTVRDLCRQYGGMLPFPISLSDGMKSEIINAVKPPWLLPDWQHTAAPEAVLEHGRQLFGENFIDYIPLRSEIGDVSGIAFILPHRASIAAKTQHQVYLKGMLLSEHVENILPDWAFFVKCMINTNDLMPTASREEFYEDAKLAQVRESLGNCLRDYLVYLAEHDLPRLHKLIAIHFLSIKALAVQDDQLYRLFIKWLPFETSQGRLTMEQILELNTEIRFTSSLDEFRQISRVTAAQSMCVINGGYVFDTELILRLPQFFPQYEIVRINPLDITESFEELTIAELQSALAFLRTADLVLQPFGCKAEIKKYLPLELPALYSTSEEATFMRSVERTQEQTNPLFASILESLSQAFGMQTPHGQLCFNYHNPVIAKLVRSDNTALQGKAVEMIYVQALLMGHHPLNQQEMRLLNNGLLHLIELGMR</sequence>
<dbReference type="Gene3D" id="3.30.565.10">
    <property type="entry name" value="Histidine kinase-like ATPase, C-terminal domain"/>
    <property type="match status" value="1"/>
</dbReference>
<dbReference type="SUPFAM" id="SSF55874">
    <property type="entry name" value="ATPase domain of HSP90 chaperone/DNA topoisomerase II/histidine kinase"/>
    <property type="match status" value="1"/>
</dbReference>
<keyword evidence="6" id="KW-1185">Reference proteome</keyword>
<dbReference type="Proteomes" id="UP001597343">
    <property type="component" value="Unassembled WGS sequence"/>
</dbReference>
<keyword evidence="4" id="KW-0143">Chaperone</keyword>
<comment type="similarity">
    <text evidence="1">Belongs to the heat shock protein 90 family.</text>
</comment>
<evidence type="ECO:0000256" key="4">
    <source>
        <dbReference type="ARBA" id="ARBA00023186"/>
    </source>
</evidence>
<evidence type="ECO:0000256" key="1">
    <source>
        <dbReference type="ARBA" id="ARBA00008239"/>
    </source>
</evidence>
<dbReference type="EMBL" id="JBHUIO010000002">
    <property type="protein sequence ID" value="MFD2168799.1"/>
    <property type="molecule type" value="Genomic_DNA"/>
</dbReference>
<dbReference type="NCBIfam" id="NF010683">
    <property type="entry name" value="PRK14083.1"/>
    <property type="match status" value="1"/>
</dbReference>
<dbReference type="Gene3D" id="3.30.230.80">
    <property type="match status" value="1"/>
</dbReference>
<evidence type="ECO:0000256" key="3">
    <source>
        <dbReference type="ARBA" id="ARBA00022840"/>
    </source>
</evidence>
<dbReference type="PIRSF" id="PIRSF002583">
    <property type="entry name" value="Hsp90"/>
    <property type="match status" value="1"/>
</dbReference>
<protein>
    <submittedName>
        <fullName evidence="5">HSP90 family protein</fullName>
    </submittedName>
</protein>
<gene>
    <name evidence="5" type="ORF">ACFSOY_02045</name>
</gene>
<organism evidence="5 6">
    <name type="scientific">Tumebacillus lipolyticus</name>
    <dbReference type="NCBI Taxonomy" id="1280370"/>
    <lineage>
        <taxon>Bacteria</taxon>
        <taxon>Bacillati</taxon>
        <taxon>Bacillota</taxon>
        <taxon>Bacilli</taxon>
        <taxon>Bacillales</taxon>
        <taxon>Alicyclobacillaceae</taxon>
        <taxon>Tumebacillus</taxon>
    </lineage>
</organism>
<dbReference type="Pfam" id="PF13589">
    <property type="entry name" value="HATPase_c_3"/>
    <property type="match status" value="1"/>
</dbReference>
<keyword evidence="3" id="KW-0067">ATP-binding</keyword>
<dbReference type="InterPro" id="IPR001404">
    <property type="entry name" value="Hsp90_fam"/>
</dbReference>
<evidence type="ECO:0000313" key="5">
    <source>
        <dbReference type="EMBL" id="MFD2168799.1"/>
    </source>
</evidence>